<proteinExistence type="predicted"/>
<reference evidence="1" key="1">
    <citation type="journal article" date="2021" name="Mol. Plant Microbe Interact.">
        <title>Complete Genome Sequence of the Plant-Pathogenic Fungus Colletotrichum lupini.</title>
        <authorList>
            <person name="Baroncelli R."/>
            <person name="Pensec F."/>
            <person name="Da Lio D."/>
            <person name="Boufleur T."/>
            <person name="Vicente I."/>
            <person name="Sarrocco S."/>
            <person name="Picot A."/>
            <person name="Baraldi E."/>
            <person name="Sukno S."/>
            <person name="Thon M."/>
            <person name="Le Floch G."/>
        </authorList>
    </citation>
    <scope>NUCLEOTIDE SEQUENCE</scope>
    <source>
        <strain evidence="1">IMI 504893</strain>
    </source>
</reference>
<accession>A0A9Q8WPU0</accession>
<protein>
    <submittedName>
        <fullName evidence="1">Uncharacterized protein</fullName>
    </submittedName>
</protein>
<dbReference type="RefSeq" id="XP_049152161.1">
    <property type="nucleotide sequence ID" value="XM_049295014.1"/>
</dbReference>
<dbReference type="AlphaFoldDB" id="A0A9Q8WPU0"/>
<dbReference type="KEGG" id="clup:CLUP02_16090"/>
<evidence type="ECO:0000313" key="1">
    <source>
        <dbReference type="EMBL" id="UQC90560.1"/>
    </source>
</evidence>
<dbReference type="EMBL" id="CP019481">
    <property type="protein sequence ID" value="UQC90560.1"/>
    <property type="molecule type" value="Genomic_DNA"/>
</dbReference>
<keyword evidence="2" id="KW-1185">Reference proteome</keyword>
<sequence>MAPGLGEEIGLHTYFPFFRSVVTYSASQDGSGIEENQDCVVDGGDILRENSIHRPACQSATNLPSLARHLSKHLALRDVDHKTQATSQDSLN</sequence>
<evidence type="ECO:0000313" key="2">
    <source>
        <dbReference type="Proteomes" id="UP000830671"/>
    </source>
</evidence>
<name>A0A9Q8WPU0_9PEZI</name>
<dbReference type="GeneID" id="73350024"/>
<gene>
    <name evidence="1" type="ORF">CLUP02_16090</name>
</gene>
<organism evidence="1 2">
    <name type="scientific">Colletotrichum lupini</name>
    <dbReference type="NCBI Taxonomy" id="145971"/>
    <lineage>
        <taxon>Eukaryota</taxon>
        <taxon>Fungi</taxon>
        <taxon>Dikarya</taxon>
        <taxon>Ascomycota</taxon>
        <taxon>Pezizomycotina</taxon>
        <taxon>Sordariomycetes</taxon>
        <taxon>Hypocreomycetidae</taxon>
        <taxon>Glomerellales</taxon>
        <taxon>Glomerellaceae</taxon>
        <taxon>Colletotrichum</taxon>
        <taxon>Colletotrichum acutatum species complex</taxon>
    </lineage>
</organism>
<dbReference type="Proteomes" id="UP000830671">
    <property type="component" value="Chromosome 9"/>
</dbReference>